<protein>
    <submittedName>
        <fullName evidence="1 2">Uncharacterized protein</fullName>
    </submittedName>
</protein>
<accession>A0A2K1JG67</accession>
<proteinExistence type="predicted"/>
<sequence>MAAQSIHIHRCPLIFPQVHEKTYTRRCWATAELQCCHIDGTIRSPRGVELCKRYIWVKLSNVISRFSTPAASPSPFLTSLRSVSNRPEA</sequence>
<dbReference type="EnsemblPlants" id="Pp3c14_3120V3.2">
    <property type="protein sequence ID" value="PAC:32960335.CDS.1"/>
    <property type="gene ID" value="Pp3c14_3120"/>
</dbReference>
<name>A0A2K1JG67_PHYPA</name>
<reference evidence="1 3" key="2">
    <citation type="journal article" date="2018" name="Plant J.">
        <title>The Physcomitrella patens chromosome-scale assembly reveals moss genome structure and evolution.</title>
        <authorList>
            <person name="Lang D."/>
            <person name="Ullrich K.K."/>
            <person name="Murat F."/>
            <person name="Fuchs J."/>
            <person name="Jenkins J."/>
            <person name="Haas F.B."/>
            <person name="Piednoel M."/>
            <person name="Gundlach H."/>
            <person name="Van Bel M."/>
            <person name="Meyberg R."/>
            <person name="Vives C."/>
            <person name="Morata J."/>
            <person name="Symeonidi A."/>
            <person name="Hiss M."/>
            <person name="Muchero W."/>
            <person name="Kamisugi Y."/>
            <person name="Saleh O."/>
            <person name="Blanc G."/>
            <person name="Decker E.L."/>
            <person name="van Gessel N."/>
            <person name="Grimwood J."/>
            <person name="Hayes R.D."/>
            <person name="Graham S.W."/>
            <person name="Gunter L.E."/>
            <person name="McDaniel S.F."/>
            <person name="Hoernstein S.N.W."/>
            <person name="Larsson A."/>
            <person name="Li F.W."/>
            <person name="Perroud P.F."/>
            <person name="Phillips J."/>
            <person name="Ranjan P."/>
            <person name="Rokshar D.S."/>
            <person name="Rothfels C.J."/>
            <person name="Schneider L."/>
            <person name="Shu S."/>
            <person name="Stevenson D.W."/>
            <person name="Thummler F."/>
            <person name="Tillich M."/>
            <person name="Villarreal Aguilar J.C."/>
            <person name="Widiez T."/>
            <person name="Wong G.K."/>
            <person name="Wymore A."/>
            <person name="Zhang Y."/>
            <person name="Zimmer A.D."/>
            <person name="Quatrano R.S."/>
            <person name="Mayer K.F.X."/>
            <person name="Goodstein D."/>
            <person name="Casacuberta J.M."/>
            <person name="Vandepoele K."/>
            <person name="Reski R."/>
            <person name="Cuming A.C."/>
            <person name="Tuskan G.A."/>
            <person name="Maumus F."/>
            <person name="Salse J."/>
            <person name="Schmutz J."/>
            <person name="Rensing S.A."/>
        </authorList>
    </citation>
    <scope>NUCLEOTIDE SEQUENCE [LARGE SCALE GENOMIC DNA]</scope>
    <source>
        <strain evidence="2 3">cv. Gransden 2004</strain>
    </source>
</reference>
<evidence type="ECO:0000313" key="3">
    <source>
        <dbReference type="Proteomes" id="UP000006727"/>
    </source>
</evidence>
<evidence type="ECO:0000313" key="2">
    <source>
        <dbReference type="EnsemblPlants" id="PAC:32960334.CDS.1"/>
    </source>
</evidence>
<dbReference type="Gramene" id="Pp3c14_3120V3.1">
    <property type="protein sequence ID" value="PAC:32960334.CDS.1"/>
    <property type="gene ID" value="Pp3c14_3120"/>
</dbReference>
<keyword evidence="3" id="KW-1185">Reference proteome</keyword>
<dbReference type="EnsemblPlants" id="Pp3c14_3120V3.1">
    <property type="protein sequence ID" value="PAC:32960334.CDS.1"/>
    <property type="gene ID" value="Pp3c14_3120"/>
</dbReference>
<reference evidence="2" key="3">
    <citation type="submission" date="2020-12" db="UniProtKB">
        <authorList>
            <consortium name="EnsemblPlants"/>
        </authorList>
    </citation>
    <scope>IDENTIFICATION</scope>
</reference>
<dbReference type="Gramene" id="Pp3c14_3120V3.2">
    <property type="protein sequence ID" value="PAC:32960335.CDS.1"/>
    <property type="gene ID" value="Pp3c14_3120"/>
</dbReference>
<evidence type="ECO:0000313" key="1">
    <source>
        <dbReference type="EMBL" id="PNR40531.1"/>
    </source>
</evidence>
<dbReference type="AlphaFoldDB" id="A0A2K1JG67"/>
<dbReference type="PaxDb" id="3218-PP1S126_12V6.1"/>
<dbReference type="InParanoid" id="A0A2K1JG67"/>
<organism evidence="1">
    <name type="scientific">Physcomitrium patens</name>
    <name type="common">Spreading-leaved earth moss</name>
    <name type="synonym">Physcomitrella patens</name>
    <dbReference type="NCBI Taxonomy" id="3218"/>
    <lineage>
        <taxon>Eukaryota</taxon>
        <taxon>Viridiplantae</taxon>
        <taxon>Streptophyta</taxon>
        <taxon>Embryophyta</taxon>
        <taxon>Bryophyta</taxon>
        <taxon>Bryophytina</taxon>
        <taxon>Bryopsida</taxon>
        <taxon>Funariidae</taxon>
        <taxon>Funariales</taxon>
        <taxon>Funariaceae</taxon>
        <taxon>Physcomitrium</taxon>
    </lineage>
</organism>
<dbReference type="EMBL" id="ABEU02000014">
    <property type="protein sequence ID" value="PNR40531.1"/>
    <property type="molecule type" value="Genomic_DNA"/>
</dbReference>
<gene>
    <name evidence="1" type="ORF">PHYPA_017933</name>
</gene>
<dbReference type="Proteomes" id="UP000006727">
    <property type="component" value="Chromosome 14"/>
</dbReference>
<reference evidence="1 3" key="1">
    <citation type="journal article" date="2008" name="Science">
        <title>The Physcomitrella genome reveals evolutionary insights into the conquest of land by plants.</title>
        <authorList>
            <person name="Rensing S."/>
            <person name="Lang D."/>
            <person name="Zimmer A."/>
            <person name="Terry A."/>
            <person name="Salamov A."/>
            <person name="Shapiro H."/>
            <person name="Nishiyama T."/>
            <person name="Perroud P.-F."/>
            <person name="Lindquist E."/>
            <person name="Kamisugi Y."/>
            <person name="Tanahashi T."/>
            <person name="Sakakibara K."/>
            <person name="Fujita T."/>
            <person name="Oishi K."/>
            <person name="Shin-I T."/>
            <person name="Kuroki Y."/>
            <person name="Toyoda A."/>
            <person name="Suzuki Y."/>
            <person name="Hashimoto A."/>
            <person name="Yamaguchi K."/>
            <person name="Sugano A."/>
            <person name="Kohara Y."/>
            <person name="Fujiyama A."/>
            <person name="Anterola A."/>
            <person name="Aoki S."/>
            <person name="Ashton N."/>
            <person name="Barbazuk W.B."/>
            <person name="Barker E."/>
            <person name="Bennetzen J."/>
            <person name="Bezanilla M."/>
            <person name="Blankenship R."/>
            <person name="Cho S.H."/>
            <person name="Dutcher S."/>
            <person name="Estelle M."/>
            <person name="Fawcett J.A."/>
            <person name="Gundlach H."/>
            <person name="Hanada K."/>
            <person name="Heyl A."/>
            <person name="Hicks K.A."/>
            <person name="Hugh J."/>
            <person name="Lohr M."/>
            <person name="Mayer K."/>
            <person name="Melkozernov A."/>
            <person name="Murata T."/>
            <person name="Nelson D."/>
            <person name="Pils B."/>
            <person name="Prigge M."/>
            <person name="Reiss B."/>
            <person name="Renner T."/>
            <person name="Rombauts S."/>
            <person name="Rushton P."/>
            <person name="Sanderfoot A."/>
            <person name="Schween G."/>
            <person name="Shiu S.-H."/>
            <person name="Stueber K."/>
            <person name="Theodoulou F.L."/>
            <person name="Tu H."/>
            <person name="Van de Peer Y."/>
            <person name="Verrier P.J."/>
            <person name="Waters E."/>
            <person name="Wood A."/>
            <person name="Yang L."/>
            <person name="Cove D."/>
            <person name="Cuming A."/>
            <person name="Hasebe M."/>
            <person name="Lucas S."/>
            <person name="Mishler D.B."/>
            <person name="Reski R."/>
            <person name="Grigoriev I."/>
            <person name="Quatrano R.S."/>
            <person name="Boore J.L."/>
        </authorList>
    </citation>
    <scope>NUCLEOTIDE SEQUENCE [LARGE SCALE GENOMIC DNA]</scope>
    <source>
        <strain evidence="2 3">cv. Gransden 2004</strain>
    </source>
</reference>